<evidence type="ECO:0000259" key="7">
    <source>
        <dbReference type="Pfam" id="PF02737"/>
    </source>
</evidence>
<dbReference type="SUPFAM" id="SSF51735">
    <property type="entry name" value="NAD(P)-binding Rossmann-fold domains"/>
    <property type="match status" value="1"/>
</dbReference>
<dbReference type="GO" id="GO:0070403">
    <property type="term" value="F:NAD+ binding"/>
    <property type="evidence" value="ECO:0007669"/>
    <property type="project" value="InterPro"/>
</dbReference>
<organism evidence="8 9">
    <name type="scientific">Dictyocaulus viviparus</name>
    <name type="common">Bovine lungworm</name>
    <dbReference type="NCBI Taxonomy" id="29172"/>
    <lineage>
        <taxon>Eukaryota</taxon>
        <taxon>Metazoa</taxon>
        <taxon>Ecdysozoa</taxon>
        <taxon>Nematoda</taxon>
        <taxon>Chromadorea</taxon>
        <taxon>Rhabditida</taxon>
        <taxon>Rhabditina</taxon>
        <taxon>Rhabditomorpha</taxon>
        <taxon>Strongyloidea</taxon>
        <taxon>Metastrongylidae</taxon>
        <taxon>Dictyocaulus</taxon>
    </lineage>
</organism>
<dbReference type="EMBL" id="KN716214">
    <property type="protein sequence ID" value="KJH50155.1"/>
    <property type="molecule type" value="Genomic_DNA"/>
</dbReference>
<evidence type="ECO:0000256" key="1">
    <source>
        <dbReference type="ARBA" id="ARBA00004305"/>
    </source>
</evidence>
<evidence type="ECO:0000313" key="8">
    <source>
        <dbReference type="EMBL" id="KJH50155.1"/>
    </source>
</evidence>
<evidence type="ECO:0000259" key="6">
    <source>
        <dbReference type="Pfam" id="PF00725"/>
    </source>
</evidence>
<dbReference type="Pfam" id="PF00725">
    <property type="entry name" value="3HCDH"/>
    <property type="match status" value="1"/>
</dbReference>
<dbReference type="Proteomes" id="UP000053766">
    <property type="component" value="Unassembled WGS sequence"/>
</dbReference>
<evidence type="ECO:0000256" key="5">
    <source>
        <dbReference type="ARBA" id="ARBA00049556"/>
    </source>
</evidence>
<reference evidence="8 9" key="1">
    <citation type="submission" date="2013-11" db="EMBL/GenBank/DDBJ databases">
        <title>Draft genome of the bovine lungworm Dictyocaulus viviparus.</title>
        <authorList>
            <person name="Mitreva M."/>
        </authorList>
    </citation>
    <scope>NUCLEOTIDE SEQUENCE [LARGE SCALE GENOMIC DNA]</scope>
    <source>
        <strain evidence="8 9">HannoverDv2000</strain>
    </source>
</reference>
<accession>A0A0D8Y0C0</accession>
<dbReference type="InterPro" id="IPR006176">
    <property type="entry name" value="3-OHacyl-CoA_DH_NAD-bd"/>
</dbReference>
<evidence type="ECO:0000256" key="4">
    <source>
        <dbReference type="ARBA" id="ARBA00023128"/>
    </source>
</evidence>
<name>A0A0D8Y0C0_DICVI</name>
<keyword evidence="2" id="KW-0560">Oxidoreductase</keyword>
<keyword evidence="9" id="KW-1185">Reference proteome</keyword>
<comment type="catalytic activity">
    <reaction evidence="5">
        <text>a (3S)-3-hydroxyacyl-CoA + NAD(+) = a 3-oxoacyl-CoA + NADH + H(+)</text>
        <dbReference type="Rhea" id="RHEA:22432"/>
        <dbReference type="ChEBI" id="CHEBI:15378"/>
        <dbReference type="ChEBI" id="CHEBI:57318"/>
        <dbReference type="ChEBI" id="CHEBI:57540"/>
        <dbReference type="ChEBI" id="CHEBI:57945"/>
        <dbReference type="ChEBI" id="CHEBI:90726"/>
        <dbReference type="EC" id="1.1.1.35"/>
    </reaction>
</comment>
<evidence type="ECO:0000256" key="3">
    <source>
        <dbReference type="ARBA" id="ARBA00023027"/>
    </source>
</evidence>
<dbReference type="InterPro" id="IPR036291">
    <property type="entry name" value="NAD(P)-bd_dom_sf"/>
</dbReference>
<gene>
    <name evidence="8" type="ORF">DICVIV_03718</name>
</gene>
<dbReference type="InterPro" id="IPR052242">
    <property type="entry name" value="Mito_3-hydroxyacyl-CoA_DH"/>
</dbReference>
<dbReference type="AlphaFoldDB" id="A0A0D8Y0C0"/>
<comment type="subcellular location">
    <subcellularLocation>
        <location evidence="1">Mitochondrion matrix</location>
    </subcellularLocation>
</comment>
<sequence length="126" mass="14233">MNDRRRFAGLHFFNPVPVMKLVEVVSTPETSHETHSKLIGFCKSLEKQPASCKDTPGFIVNGLLVPYLLDSIRMLERKDATKEDIDADFSIQCIQKLSGQFDLPHKSWVALPNQTDTRELLASTTM</sequence>
<dbReference type="InterPro" id="IPR006108">
    <property type="entry name" value="3HC_DH_C"/>
</dbReference>
<feature type="domain" description="3-hydroxyacyl-CoA dehydrogenase NAD binding" evidence="7">
    <location>
        <begin position="2"/>
        <end position="55"/>
    </location>
</feature>
<proteinExistence type="predicted"/>
<dbReference type="Pfam" id="PF02737">
    <property type="entry name" value="3HCDH_N"/>
    <property type="match status" value="1"/>
</dbReference>
<feature type="domain" description="3-hydroxyacyl-CoA dehydrogenase C-terminal" evidence="6">
    <location>
        <begin position="57"/>
        <end position="87"/>
    </location>
</feature>
<dbReference type="OrthoDB" id="5958943at2759"/>
<dbReference type="Gene3D" id="3.40.50.720">
    <property type="entry name" value="NAD(P)-binding Rossmann-like Domain"/>
    <property type="match status" value="1"/>
</dbReference>
<dbReference type="STRING" id="29172.A0A0D8Y0C0"/>
<reference evidence="9" key="2">
    <citation type="journal article" date="2016" name="Sci. Rep.">
        <title>Dictyocaulus viviparus genome, variome and transcriptome elucidate lungworm biology and support future intervention.</title>
        <authorList>
            <person name="McNulty S.N."/>
            <person name="Strube C."/>
            <person name="Rosa B.A."/>
            <person name="Martin J.C."/>
            <person name="Tyagi R."/>
            <person name="Choi Y.J."/>
            <person name="Wang Q."/>
            <person name="Hallsworth Pepin K."/>
            <person name="Zhang X."/>
            <person name="Ozersky P."/>
            <person name="Wilson R.K."/>
            <person name="Sternberg P.W."/>
            <person name="Gasser R.B."/>
            <person name="Mitreva M."/>
        </authorList>
    </citation>
    <scope>NUCLEOTIDE SEQUENCE [LARGE SCALE GENOMIC DNA]</scope>
    <source>
        <strain evidence="9">HannoverDv2000</strain>
    </source>
</reference>
<dbReference type="PANTHER" id="PTHR43561">
    <property type="match status" value="1"/>
</dbReference>
<evidence type="ECO:0000256" key="2">
    <source>
        <dbReference type="ARBA" id="ARBA00023002"/>
    </source>
</evidence>
<dbReference type="GO" id="GO:0005759">
    <property type="term" value="C:mitochondrial matrix"/>
    <property type="evidence" value="ECO:0007669"/>
    <property type="project" value="UniProtKB-SubCell"/>
</dbReference>
<dbReference type="GO" id="GO:0003857">
    <property type="term" value="F:(3S)-3-hydroxyacyl-CoA dehydrogenase (NAD+) activity"/>
    <property type="evidence" value="ECO:0007669"/>
    <property type="project" value="UniProtKB-EC"/>
</dbReference>
<dbReference type="PANTHER" id="PTHR43561:SF1">
    <property type="entry name" value="HYDROXY-ACYL-COA DEHYDROGENASE"/>
    <property type="match status" value="1"/>
</dbReference>
<keyword evidence="4" id="KW-0496">Mitochondrion</keyword>
<protein>
    <submittedName>
        <fullName evidence="8">3-hydroxyacyl-CoA dehydrogenase, NAD binding domain protein</fullName>
    </submittedName>
</protein>
<dbReference type="GO" id="GO:0006635">
    <property type="term" value="P:fatty acid beta-oxidation"/>
    <property type="evidence" value="ECO:0007669"/>
    <property type="project" value="TreeGrafter"/>
</dbReference>
<evidence type="ECO:0000313" key="9">
    <source>
        <dbReference type="Proteomes" id="UP000053766"/>
    </source>
</evidence>
<keyword evidence="3" id="KW-0520">NAD</keyword>